<dbReference type="Proteomes" id="UP000828390">
    <property type="component" value="Unassembled WGS sequence"/>
</dbReference>
<evidence type="ECO:0000256" key="2">
    <source>
        <dbReference type="ARBA" id="ARBA00022692"/>
    </source>
</evidence>
<dbReference type="PANTHER" id="PTHR13800">
    <property type="entry name" value="TRANSIENT RECEPTOR POTENTIAL CATION CHANNEL, SUBFAMILY M, MEMBER 6"/>
    <property type="match status" value="1"/>
</dbReference>
<dbReference type="PANTHER" id="PTHR13800:SF12">
    <property type="entry name" value="TRANSIENT RECEPTOR POTENTIAL CATION CHANNEL SUBFAMILY M MEMBER-LIKE 2"/>
    <property type="match status" value="1"/>
</dbReference>
<feature type="transmembrane region" description="Helical" evidence="5">
    <location>
        <begin position="419"/>
        <end position="440"/>
    </location>
</feature>
<organism evidence="7 8">
    <name type="scientific">Dreissena polymorpha</name>
    <name type="common">Zebra mussel</name>
    <name type="synonym">Mytilus polymorpha</name>
    <dbReference type="NCBI Taxonomy" id="45954"/>
    <lineage>
        <taxon>Eukaryota</taxon>
        <taxon>Metazoa</taxon>
        <taxon>Spiralia</taxon>
        <taxon>Lophotrochozoa</taxon>
        <taxon>Mollusca</taxon>
        <taxon>Bivalvia</taxon>
        <taxon>Autobranchia</taxon>
        <taxon>Heteroconchia</taxon>
        <taxon>Euheterodonta</taxon>
        <taxon>Imparidentia</taxon>
        <taxon>Neoheterodontei</taxon>
        <taxon>Myida</taxon>
        <taxon>Dreissenoidea</taxon>
        <taxon>Dreissenidae</taxon>
        <taxon>Dreissena</taxon>
    </lineage>
</organism>
<evidence type="ECO:0000256" key="4">
    <source>
        <dbReference type="ARBA" id="ARBA00023136"/>
    </source>
</evidence>
<evidence type="ECO:0000313" key="8">
    <source>
        <dbReference type="Proteomes" id="UP000828390"/>
    </source>
</evidence>
<keyword evidence="3 5" id="KW-1133">Transmembrane helix</keyword>
<keyword evidence="8" id="KW-1185">Reference proteome</keyword>
<evidence type="ECO:0000256" key="3">
    <source>
        <dbReference type="ARBA" id="ARBA00022989"/>
    </source>
</evidence>
<dbReference type="Pfam" id="PF25508">
    <property type="entry name" value="TRPM2"/>
    <property type="match status" value="1"/>
</dbReference>
<gene>
    <name evidence="7" type="ORF">DPMN_039640</name>
</gene>
<dbReference type="AlphaFoldDB" id="A0A9D4CUH9"/>
<dbReference type="InterPro" id="IPR057366">
    <property type="entry name" value="TRPM-like"/>
</dbReference>
<reference evidence="7" key="1">
    <citation type="journal article" date="2019" name="bioRxiv">
        <title>The Genome of the Zebra Mussel, Dreissena polymorpha: A Resource for Invasive Species Research.</title>
        <authorList>
            <person name="McCartney M.A."/>
            <person name="Auch B."/>
            <person name="Kono T."/>
            <person name="Mallez S."/>
            <person name="Zhang Y."/>
            <person name="Obille A."/>
            <person name="Becker A."/>
            <person name="Abrahante J.E."/>
            <person name="Garbe J."/>
            <person name="Badalamenti J.P."/>
            <person name="Herman A."/>
            <person name="Mangelson H."/>
            <person name="Liachko I."/>
            <person name="Sullivan S."/>
            <person name="Sone E.D."/>
            <person name="Koren S."/>
            <person name="Silverstein K.A.T."/>
            <person name="Beckman K.B."/>
            <person name="Gohl D.M."/>
        </authorList>
    </citation>
    <scope>NUCLEOTIDE SEQUENCE</scope>
    <source>
        <strain evidence="7">Duluth1</strain>
        <tissue evidence="7">Whole animal</tissue>
    </source>
</reference>
<comment type="caution">
    <text evidence="7">The sequence shown here is derived from an EMBL/GenBank/DDBJ whole genome shotgun (WGS) entry which is preliminary data.</text>
</comment>
<keyword evidence="4 5" id="KW-0472">Membrane</keyword>
<keyword evidence="2 5" id="KW-0812">Transmembrane</keyword>
<dbReference type="GO" id="GO:0099604">
    <property type="term" value="F:ligand-gated calcium channel activity"/>
    <property type="evidence" value="ECO:0007669"/>
    <property type="project" value="TreeGrafter"/>
</dbReference>
<feature type="domain" description="TRPM-like" evidence="6">
    <location>
        <begin position="101"/>
        <end position="326"/>
    </location>
</feature>
<comment type="subcellular location">
    <subcellularLocation>
        <location evidence="1">Membrane</location>
        <topology evidence="1">Multi-pass membrane protein</topology>
    </subcellularLocation>
</comment>
<dbReference type="EMBL" id="JAIWYP010000011">
    <property type="protein sequence ID" value="KAH3733215.1"/>
    <property type="molecule type" value="Genomic_DNA"/>
</dbReference>
<protein>
    <recommendedName>
        <fullName evidence="6">TRPM-like domain-containing protein</fullName>
    </recommendedName>
</protein>
<proteinExistence type="predicted"/>
<evidence type="ECO:0000259" key="6">
    <source>
        <dbReference type="Pfam" id="PF25508"/>
    </source>
</evidence>
<accession>A0A9D4CUH9</accession>
<sequence>MVGEISDKHLKKLREKIVTAFAKSWEEAEVQERTDSTLESVQKCCQNPDLLTMFNMNKHDELDLAILSVLLKSHSGANKCQRDQQLKLALMWNRVDIAREEIFREDVLWEQGSLDEMLTEAIVSDKVAFMRLILEQGVIITEFLTDVRLQTLYSKVEKTHPIYKLLLKLTGQTKLSLENVARFLAILLDRVDKDIFLRAFEEELSNNDDKFARPYQQLLIYAALLQRQELAKFCWEMGDEPVISAIVVTRLYSALARKMTRDESSVRETVEVYKVEFETLATSVLNECYERDQEHAILIVERKSPVWNGLSALQIASVSDDQMFIASGACQSSIESTWKQGILSSWEKVFMAMICPILIVCKMEFVNVGQKPLTWYQRLATFYSSPISKFYHGMLMYLVFLGIFSYLVLLDFDPDRVTVLEYVCIVWVFTMTVDQIHVVLPVGI</sequence>
<dbReference type="InterPro" id="IPR050927">
    <property type="entry name" value="TRPM"/>
</dbReference>
<evidence type="ECO:0000256" key="5">
    <source>
        <dbReference type="SAM" id="Phobius"/>
    </source>
</evidence>
<feature type="transmembrane region" description="Helical" evidence="5">
    <location>
        <begin position="390"/>
        <end position="412"/>
    </location>
</feature>
<reference evidence="7" key="2">
    <citation type="submission" date="2020-11" db="EMBL/GenBank/DDBJ databases">
        <authorList>
            <person name="McCartney M.A."/>
            <person name="Auch B."/>
            <person name="Kono T."/>
            <person name="Mallez S."/>
            <person name="Becker A."/>
            <person name="Gohl D.M."/>
            <person name="Silverstein K.A.T."/>
            <person name="Koren S."/>
            <person name="Bechman K.B."/>
            <person name="Herman A."/>
            <person name="Abrahante J.E."/>
            <person name="Garbe J."/>
        </authorList>
    </citation>
    <scope>NUCLEOTIDE SEQUENCE</scope>
    <source>
        <strain evidence="7">Duluth1</strain>
        <tissue evidence="7">Whole animal</tissue>
    </source>
</reference>
<evidence type="ECO:0000313" key="7">
    <source>
        <dbReference type="EMBL" id="KAH3733215.1"/>
    </source>
</evidence>
<name>A0A9D4CUH9_DREPO</name>
<dbReference type="GO" id="GO:0005886">
    <property type="term" value="C:plasma membrane"/>
    <property type="evidence" value="ECO:0007669"/>
    <property type="project" value="TreeGrafter"/>
</dbReference>
<evidence type="ECO:0000256" key="1">
    <source>
        <dbReference type="ARBA" id="ARBA00004141"/>
    </source>
</evidence>